<name>A0A9N9TDE8_DIABA</name>
<accession>A0A9N9TDE8</accession>
<dbReference type="PANTHER" id="PTHR47027:SF20">
    <property type="entry name" value="REVERSE TRANSCRIPTASE-LIKE PROTEIN WITH RNA-DIRECTED DNA POLYMERASE DOMAIN"/>
    <property type="match status" value="1"/>
</dbReference>
<dbReference type="Proteomes" id="UP001153709">
    <property type="component" value="Chromosome 9"/>
</dbReference>
<dbReference type="AlphaFoldDB" id="A0A9N9TDE8"/>
<dbReference type="GO" id="GO:0071897">
    <property type="term" value="P:DNA biosynthetic process"/>
    <property type="evidence" value="ECO:0007669"/>
    <property type="project" value="UniProtKB-ARBA"/>
</dbReference>
<sequence>MDSVFKVQGFSDKNEDKKIKEKIKKLVTSIINEQEDCTIENQPVQEKETNKDDLNPWCIFDQLIGDGSSTQVVKSSAMDIEKNVSIKHKPSTITVLQDITITPVKNNIFYEEPEHVTTRPVTPLSTTQVSQQLLVNTPRKNVAIKKLKSRKAEGEDGITGETLKAIRELGTEVMLRICNEIWNTGKWTNDWADCSNYRTVALISHASKVLLTIINKRLKLIPLPQIPQEQCGFVPGRETREHILNICQIIEKSRECLVDYSKAFDTVKCNKMWHTLSEMSTADTANLFITKTIVTATIRGRKIKNLRYADDTVILASSPEELEQIVNRLGTVNTEYSLKINMQKSKVMIIDRIRNNQSEIKNMTGYEWRMRRQDPSTHTMARSATAKLTKIWKNTGITKNTKLRLVRALIFPIATYASETWTITKADSKRTMAFEMWVYRRMLRIPWTAYRTNNSILAELNIKLDSSQLSTQTY</sequence>
<dbReference type="Pfam" id="PF00078">
    <property type="entry name" value="RVT_1"/>
    <property type="match status" value="2"/>
</dbReference>
<dbReference type="EMBL" id="OU898284">
    <property type="protein sequence ID" value="CAG9840895.1"/>
    <property type="molecule type" value="Genomic_DNA"/>
</dbReference>
<organism evidence="2 3">
    <name type="scientific">Diabrotica balteata</name>
    <name type="common">Banded cucumber beetle</name>
    <dbReference type="NCBI Taxonomy" id="107213"/>
    <lineage>
        <taxon>Eukaryota</taxon>
        <taxon>Metazoa</taxon>
        <taxon>Ecdysozoa</taxon>
        <taxon>Arthropoda</taxon>
        <taxon>Hexapoda</taxon>
        <taxon>Insecta</taxon>
        <taxon>Pterygota</taxon>
        <taxon>Neoptera</taxon>
        <taxon>Endopterygota</taxon>
        <taxon>Coleoptera</taxon>
        <taxon>Polyphaga</taxon>
        <taxon>Cucujiformia</taxon>
        <taxon>Chrysomeloidea</taxon>
        <taxon>Chrysomelidae</taxon>
        <taxon>Galerucinae</taxon>
        <taxon>Diabroticina</taxon>
        <taxon>Diabroticites</taxon>
        <taxon>Diabrotica</taxon>
    </lineage>
</organism>
<dbReference type="InterPro" id="IPR000477">
    <property type="entry name" value="RT_dom"/>
</dbReference>
<feature type="domain" description="Reverse transcriptase" evidence="1">
    <location>
        <begin position="194"/>
        <end position="291"/>
    </location>
</feature>
<keyword evidence="3" id="KW-1185">Reference proteome</keyword>
<dbReference type="InterPro" id="IPR043502">
    <property type="entry name" value="DNA/RNA_pol_sf"/>
</dbReference>
<feature type="domain" description="Reverse transcriptase" evidence="1">
    <location>
        <begin position="298"/>
        <end position="357"/>
    </location>
</feature>
<dbReference type="SUPFAM" id="SSF56672">
    <property type="entry name" value="DNA/RNA polymerases"/>
    <property type="match status" value="1"/>
</dbReference>
<gene>
    <name evidence="2" type="ORF">DIABBA_LOCUS13513</name>
</gene>
<dbReference type="PANTHER" id="PTHR47027">
    <property type="entry name" value="REVERSE TRANSCRIPTASE DOMAIN-CONTAINING PROTEIN"/>
    <property type="match status" value="1"/>
</dbReference>
<dbReference type="CDD" id="cd01650">
    <property type="entry name" value="RT_nLTR_like"/>
    <property type="match status" value="1"/>
</dbReference>
<reference evidence="2" key="1">
    <citation type="submission" date="2022-01" db="EMBL/GenBank/DDBJ databases">
        <authorList>
            <person name="King R."/>
        </authorList>
    </citation>
    <scope>NUCLEOTIDE SEQUENCE</scope>
</reference>
<dbReference type="OrthoDB" id="6776014at2759"/>
<proteinExistence type="predicted"/>
<evidence type="ECO:0000259" key="1">
    <source>
        <dbReference type="Pfam" id="PF00078"/>
    </source>
</evidence>
<evidence type="ECO:0000313" key="3">
    <source>
        <dbReference type="Proteomes" id="UP001153709"/>
    </source>
</evidence>
<protein>
    <recommendedName>
        <fullName evidence="1">Reverse transcriptase domain-containing protein</fullName>
    </recommendedName>
</protein>
<evidence type="ECO:0000313" key="2">
    <source>
        <dbReference type="EMBL" id="CAG9840895.1"/>
    </source>
</evidence>